<protein>
    <submittedName>
        <fullName evidence="1">Uncharacterized protein</fullName>
    </submittedName>
</protein>
<reference evidence="1" key="1">
    <citation type="submission" date="2020-03" db="EMBL/GenBank/DDBJ databases">
        <title>The deep terrestrial virosphere.</title>
        <authorList>
            <person name="Holmfeldt K."/>
            <person name="Nilsson E."/>
            <person name="Simone D."/>
            <person name="Lopez-Fernandez M."/>
            <person name="Wu X."/>
            <person name="de Brujin I."/>
            <person name="Lundin D."/>
            <person name="Andersson A."/>
            <person name="Bertilsson S."/>
            <person name="Dopson M."/>
        </authorList>
    </citation>
    <scope>NUCLEOTIDE SEQUENCE</scope>
    <source>
        <strain evidence="1">MM415A04982</strain>
        <strain evidence="2">MM415B02317</strain>
    </source>
</reference>
<proteinExistence type="predicted"/>
<organism evidence="1">
    <name type="scientific">viral metagenome</name>
    <dbReference type="NCBI Taxonomy" id="1070528"/>
    <lineage>
        <taxon>unclassified sequences</taxon>
        <taxon>metagenomes</taxon>
        <taxon>organismal metagenomes</taxon>
    </lineage>
</organism>
<evidence type="ECO:0000313" key="1">
    <source>
        <dbReference type="EMBL" id="QJA69181.1"/>
    </source>
</evidence>
<dbReference type="EMBL" id="MT142542">
    <property type="protein sequence ID" value="QJA84934.1"/>
    <property type="molecule type" value="Genomic_DNA"/>
</dbReference>
<name>A0A6M3JJE8_9ZZZZ</name>
<dbReference type="AlphaFoldDB" id="A0A6M3JJE8"/>
<evidence type="ECO:0000313" key="2">
    <source>
        <dbReference type="EMBL" id="QJA84934.1"/>
    </source>
</evidence>
<gene>
    <name evidence="1" type="ORF">MM415A04982_0003</name>
    <name evidence="2" type="ORF">MM415B02317_0013</name>
</gene>
<sequence length="206" mass="24179">MKGLSLTEPMVKAWLEGRKSVTRRLMNPQPDIASDGCIYYPHRDHPKWRRYENDKHFRRNVADDFPPRYLPGETVYIKETWSQSVTYIGDLIVGYKADGQARTSILNGPVRWMTLDDNKPLRQWNWKSPRFMPEWASRGHALIGTVGPERVQEITEAAAIMEGFLFAGHGDDWKRHDSFRVAWDTLHPGSWEANSWVWRIELEKLW</sequence>
<dbReference type="EMBL" id="MT141684">
    <property type="protein sequence ID" value="QJA69181.1"/>
    <property type="molecule type" value="Genomic_DNA"/>
</dbReference>
<accession>A0A6M3JJE8</accession>